<dbReference type="AlphaFoldDB" id="A0A2U1FEP8"/>
<keyword evidence="5 7" id="KW-0378">Hydrolase</keyword>
<dbReference type="GO" id="GO:0006465">
    <property type="term" value="P:signal peptide processing"/>
    <property type="evidence" value="ECO:0007669"/>
    <property type="project" value="InterPro"/>
</dbReference>
<feature type="active site" evidence="6">
    <location>
        <position position="218"/>
    </location>
</feature>
<feature type="domain" description="Peptidase S26" evidence="8">
    <location>
        <begin position="68"/>
        <end position="250"/>
    </location>
</feature>
<feature type="transmembrane region" description="Helical" evidence="7">
    <location>
        <begin position="66"/>
        <end position="88"/>
    </location>
</feature>
<keyword evidence="7" id="KW-0812">Transmembrane</keyword>
<evidence type="ECO:0000259" key="8">
    <source>
        <dbReference type="Pfam" id="PF10502"/>
    </source>
</evidence>
<comment type="caution">
    <text evidence="7">Lacks conserved residue(s) required for the propagation of feature annotation.</text>
</comment>
<dbReference type="OrthoDB" id="9802919at2"/>
<dbReference type="RefSeq" id="WP_116679205.1">
    <property type="nucleotide sequence ID" value="NZ_QEKY01000007.1"/>
</dbReference>
<reference evidence="9 10" key="1">
    <citation type="submission" date="2018-04" db="EMBL/GenBank/DDBJ databases">
        <title>Genomic Encyclopedia of Type Strains, Phase IV (KMG-IV): sequencing the most valuable type-strain genomes for metagenomic binning, comparative biology and taxonomic classification.</title>
        <authorList>
            <person name="Goeker M."/>
        </authorList>
    </citation>
    <scope>NUCLEOTIDE SEQUENCE [LARGE SCALE GENOMIC DNA]</scope>
    <source>
        <strain evidence="9 10">DSM 28520</strain>
    </source>
</reference>
<evidence type="ECO:0000256" key="6">
    <source>
        <dbReference type="PIRSR" id="PIRSR600223-1"/>
    </source>
</evidence>
<proteinExistence type="inferred from homology"/>
<dbReference type="PANTHER" id="PTHR43390:SF1">
    <property type="entry name" value="CHLOROPLAST PROCESSING PEPTIDASE"/>
    <property type="match status" value="1"/>
</dbReference>
<evidence type="ECO:0000256" key="1">
    <source>
        <dbReference type="ARBA" id="ARBA00000677"/>
    </source>
</evidence>
<dbReference type="CDD" id="cd06530">
    <property type="entry name" value="S26_SPase_I"/>
    <property type="match status" value="2"/>
</dbReference>
<keyword evidence="10" id="KW-1185">Reference proteome</keyword>
<evidence type="ECO:0000256" key="7">
    <source>
        <dbReference type="RuleBase" id="RU362042"/>
    </source>
</evidence>
<dbReference type="GO" id="GO:0004252">
    <property type="term" value="F:serine-type endopeptidase activity"/>
    <property type="evidence" value="ECO:0007669"/>
    <property type="project" value="InterPro"/>
</dbReference>
<comment type="catalytic activity">
    <reaction evidence="1 7">
        <text>Cleavage of hydrophobic, N-terminal signal or leader sequences from secreted and periplasmic proteins.</text>
        <dbReference type="EC" id="3.4.21.89"/>
    </reaction>
</comment>
<comment type="caution">
    <text evidence="9">The sequence shown here is derived from an EMBL/GenBank/DDBJ whole genome shotgun (WGS) entry which is preliminary data.</text>
</comment>
<dbReference type="PROSITE" id="PS00761">
    <property type="entry name" value="SPASE_I_3"/>
    <property type="match status" value="1"/>
</dbReference>
<dbReference type="PANTHER" id="PTHR43390">
    <property type="entry name" value="SIGNAL PEPTIDASE I"/>
    <property type="match status" value="1"/>
</dbReference>
<dbReference type="Proteomes" id="UP000245462">
    <property type="component" value="Unassembled WGS sequence"/>
</dbReference>
<dbReference type="GO" id="GO:0009003">
    <property type="term" value="F:signal peptidase activity"/>
    <property type="evidence" value="ECO:0007669"/>
    <property type="project" value="UniProtKB-EC"/>
</dbReference>
<dbReference type="EC" id="3.4.21.89" evidence="3 7"/>
<comment type="subcellular location">
    <subcellularLocation>
        <location evidence="7">Membrane</location>
        <topology evidence="7">Single-pass type II membrane protein</topology>
    </subcellularLocation>
</comment>
<dbReference type="SUPFAM" id="SSF51306">
    <property type="entry name" value="LexA/Signal peptidase"/>
    <property type="match status" value="2"/>
</dbReference>
<dbReference type="InterPro" id="IPR036286">
    <property type="entry name" value="LexA/Signal_pep-like_sf"/>
</dbReference>
<feature type="transmembrane region" description="Helical" evidence="7">
    <location>
        <begin position="20"/>
        <end position="46"/>
    </location>
</feature>
<keyword evidence="7" id="KW-0645">Protease</keyword>
<dbReference type="EMBL" id="QEKY01000007">
    <property type="protein sequence ID" value="PVZ10652.1"/>
    <property type="molecule type" value="Genomic_DNA"/>
</dbReference>
<comment type="similarity">
    <text evidence="2 7">Belongs to the peptidase S26 family.</text>
</comment>
<evidence type="ECO:0000256" key="2">
    <source>
        <dbReference type="ARBA" id="ARBA00009370"/>
    </source>
</evidence>
<name>A0A2U1FEP8_9PORP</name>
<dbReference type="NCBIfam" id="TIGR02227">
    <property type="entry name" value="sigpep_I_bact"/>
    <property type="match status" value="2"/>
</dbReference>
<dbReference type="Gene3D" id="2.10.109.10">
    <property type="entry name" value="Umud Fragment, subunit A"/>
    <property type="match status" value="2"/>
</dbReference>
<evidence type="ECO:0000313" key="10">
    <source>
        <dbReference type="Proteomes" id="UP000245462"/>
    </source>
</evidence>
<dbReference type="InterPro" id="IPR000223">
    <property type="entry name" value="Pept_S26A_signal_pept_1"/>
</dbReference>
<keyword evidence="7" id="KW-0472">Membrane</keyword>
<evidence type="ECO:0000256" key="3">
    <source>
        <dbReference type="ARBA" id="ARBA00013208"/>
    </source>
</evidence>
<protein>
    <recommendedName>
        <fullName evidence="4 7">Signal peptidase I</fullName>
        <ecNumber evidence="3 7">3.4.21.89</ecNumber>
    </recommendedName>
</protein>
<organism evidence="9 10">
    <name type="scientific">Porphyromonas loveana</name>
    <dbReference type="NCBI Taxonomy" id="1884669"/>
    <lineage>
        <taxon>Bacteria</taxon>
        <taxon>Pseudomonadati</taxon>
        <taxon>Bacteroidota</taxon>
        <taxon>Bacteroidia</taxon>
        <taxon>Bacteroidales</taxon>
        <taxon>Porphyromonadaceae</taxon>
        <taxon>Porphyromonas</taxon>
    </lineage>
</organism>
<keyword evidence="7" id="KW-1133">Transmembrane helix</keyword>
<sequence length="467" mass="53556">MTFHWKDLTPWRRVKGVAFSLLYLLFCLWAGPFWLIFLPLIIDYYFLHIIKWGWYKNIRNKTLRTICSWVADIIYCVVAVTLIFAFFFQNFAIPTSSLEKTLLVGDYLFVSKLSYGPRSPMTPLTMPLTHNTMPVIGGKSYMEKPQLPYKRLKGFGQVKEGDLVVFNFPAGDTVAVKQPNPDYYTWKKLVGREDLWNRPDFYGEIVYRPVDRRDHYVKRCVALPGQTLSIRDNQIYIDGKAQKNPRNMELNYLVKMTSELTIDQVDELGISYDDVRAAKSEEIAASASSGLLDSASTKPQIIYHLPLTKAMLAKLPSLPSFVKAVVEPTPLGPLYPLDYETGWTRDNYGPILVPAKGMTVPLNRLNLALYSRCICNFEGNKLEEKPDGTVLINGQVASSYTFRMDYYFMMGDNRHNSADSRYWGFVPEDHIVGKPVFIWLSLNKDKDKSLFGGKIRFGRMMRPVNAD</sequence>
<feature type="domain" description="Peptidase S26" evidence="8">
    <location>
        <begin position="403"/>
        <end position="439"/>
    </location>
</feature>
<dbReference type="GeneID" id="94550650"/>
<dbReference type="PRINTS" id="PR00727">
    <property type="entry name" value="LEADERPTASE"/>
</dbReference>
<evidence type="ECO:0000313" key="9">
    <source>
        <dbReference type="EMBL" id="PVZ10652.1"/>
    </source>
</evidence>
<accession>A0A2U1FEP8</accession>
<dbReference type="Pfam" id="PF10502">
    <property type="entry name" value="Peptidase_S26"/>
    <property type="match status" value="2"/>
</dbReference>
<gene>
    <name evidence="9" type="ORF">C7382_10717</name>
</gene>
<evidence type="ECO:0000256" key="5">
    <source>
        <dbReference type="ARBA" id="ARBA00022801"/>
    </source>
</evidence>
<dbReference type="GO" id="GO:0016020">
    <property type="term" value="C:membrane"/>
    <property type="evidence" value="ECO:0007669"/>
    <property type="project" value="UniProtKB-SubCell"/>
</dbReference>
<evidence type="ECO:0000256" key="4">
    <source>
        <dbReference type="ARBA" id="ARBA00019232"/>
    </source>
</evidence>
<dbReference type="InterPro" id="IPR019758">
    <property type="entry name" value="Pept_S26A_signal_pept_1_CS"/>
</dbReference>
<feature type="active site" evidence="6">
    <location>
        <position position="97"/>
    </location>
</feature>
<dbReference type="InterPro" id="IPR019533">
    <property type="entry name" value="Peptidase_S26"/>
</dbReference>